<dbReference type="RefSeq" id="WP_163007596.1">
    <property type="nucleotide sequence ID" value="NZ_JACMYH010000001.1"/>
</dbReference>
<reference evidence="1 2" key="1">
    <citation type="submission" date="2020-08" db="EMBL/GenBank/DDBJ databases">
        <title>Pseudomonas sp. nov.</title>
        <authorList>
            <person name="Gieschler S."/>
            <person name="Fiedler G."/>
            <person name="Brinks E."/>
            <person name="Boehnlein C."/>
            <person name="Franz C.M.A.P."/>
            <person name="Kabisch J."/>
        </authorList>
    </citation>
    <scope>NUCLEOTIDE SEQUENCE [LARGE SCALE GENOMIC DNA]</scope>
    <source>
        <strain evidence="1 2">MBT-2</strain>
    </source>
</reference>
<evidence type="ECO:0000313" key="2">
    <source>
        <dbReference type="Proteomes" id="UP000546173"/>
    </source>
</evidence>
<dbReference type="Proteomes" id="UP000546173">
    <property type="component" value="Unassembled WGS sequence"/>
</dbReference>
<evidence type="ECO:0000313" key="1">
    <source>
        <dbReference type="EMBL" id="MBC2677763.1"/>
    </source>
</evidence>
<comment type="caution">
    <text evidence="1">The sequence shown here is derived from an EMBL/GenBank/DDBJ whole genome shotgun (WGS) entry which is preliminary data.</text>
</comment>
<dbReference type="AlphaFoldDB" id="A0A7X1G3J1"/>
<proteinExistence type="predicted"/>
<sequence length="120" mass="13113">MSSLSDLAASAPFVQSVDFIVPSDCLSGLVGALAERIELHSRAYPGFLAGCLHFSGQAGHQVGEVQMQLKWNSTADARLALQSPRANEPDLFQIALKHRTRSIVFRTYQLAAEVRFPATR</sequence>
<evidence type="ECO:0008006" key="3">
    <source>
        <dbReference type="Google" id="ProtNLM"/>
    </source>
</evidence>
<protein>
    <recommendedName>
        <fullName evidence="3">Antibiotic biosynthesis monooxygenase</fullName>
    </recommendedName>
</protein>
<keyword evidence="2" id="KW-1185">Reference proteome</keyword>
<dbReference type="EMBL" id="JACMYH010000001">
    <property type="protein sequence ID" value="MBC2677763.1"/>
    <property type="molecule type" value="Genomic_DNA"/>
</dbReference>
<accession>A0A7X1G3J1</accession>
<organism evidence="1 2">
    <name type="scientific">Pseudomonas baltica</name>
    <dbReference type="NCBI Taxonomy" id="2762576"/>
    <lineage>
        <taxon>Bacteria</taxon>
        <taxon>Pseudomonadati</taxon>
        <taxon>Pseudomonadota</taxon>
        <taxon>Gammaproteobacteria</taxon>
        <taxon>Pseudomonadales</taxon>
        <taxon>Pseudomonadaceae</taxon>
        <taxon>Pseudomonas</taxon>
    </lineage>
</organism>
<gene>
    <name evidence="1" type="ORF">H7993_05085</name>
</gene>
<name>A0A7X1G3J1_9PSED</name>